<dbReference type="Pfam" id="PF25881">
    <property type="entry name" value="HH_YBHG"/>
    <property type="match status" value="1"/>
</dbReference>
<protein>
    <submittedName>
        <fullName evidence="6">Efflux RND transporter periplasmic adaptor subunit</fullName>
    </submittedName>
</protein>
<dbReference type="InterPro" id="IPR006143">
    <property type="entry name" value="RND_pump_MFP"/>
</dbReference>
<dbReference type="Gene3D" id="1.10.287.470">
    <property type="entry name" value="Helix hairpin bin"/>
    <property type="match status" value="2"/>
</dbReference>
<comment type="caution">
    <text evidence="6">The sequence shown here is derived from an EMBL/GenBank/DDBJ whole genome shotgun (WGS) entry which is preliminary data.</text>
</comment>
<dbReference type="EMBL" id="JBJHZX010000009">
    <property type="protein sequence ID" value="MFL0195433.1"/>
    <property type="molecule type" value="Genomic_DNA"/>
</dbReference>
<dbReference type="Pfam" id="PF25954">
    <property type="entry name" value="Beta-barrel_RND_2"/>
    <property type="match status" value="1"/>
</dbReference>
<evidence type="ECO:0000259" key="5">
    <source>
        <dbReference type="Pfam" id="PF25989"/>
    </source>
</evidence>
<feature type="coiled-coil region" evidence="2">
    <location>
        <begin position="183"/>
        <end position="243"/>
    </location>
</feature>
<dbReference type="Gene3D" id="2.40.30.170">
    <property type="match status" value="1"/>
</dbReference>
<reference evidence="6 7" key="1">
    <citation type="submission" date="2024-11" db="EMBL/GenBank/DDBJ databases">
        <authorList>
            <person name="Heng Y.C."/>
            <person name="Lim A.C.H."/>
            <person name="Lee J.K.Y."/>
            <person name="Kittelmann S."/>
        </authorList>
    </citation>
    <scope>NUCLEOTIDE SEQUENCE [LARGE SCALE GENOMIC DNA]</scope>
    <source>
        <strain evidence="6 7">WILCCON 0269</strain>
    </source>
</reference>
<organism evidence="6 7">
    <name type="scientific">Candidatus Clostridium eludens</name>
    <dbReference type="NCBI Taxonomy" id="3381663"/>
    <lineage>
        <taxon>Bacteria</taxon>
        <taxon>Bacillati</taxon>
        <taxon>Bacillota</taxon>
        <taxon>Clostridia</taxon>
        <taxon>Eubacteriales</taxon>
        <taxon>Clostridiaceae</taxon>
        <taxon>Clostridium</taxon>
    </lineage>
</organism>
<feature type="domain" description="YknX-like C-terminal permuted SH3-like" evidence="5">
    <location>
        <begin position="364"/>
        <end position="433"/>
    </location>
</feature>
<feature type="domain" description="CusB-like beta-barrel" evidence="4">
    <location>
        <begin position="286"/>
        <end position="358"/>
    </location>
</feature>
<dbReference type="Proteomes" id="UP001623660">
    <property type="component" value="Unassembled WGS sequence"/>
</dbReference>
<evidence type="ECO:0000256" key="2">
    <source>
        <dbReference type="SAM" id="Coils"/>
    </source>
</evidence>
<comment type="similarity">
    <text evidence="1">Belongs to the membrane fusion protein (MFP) (TC 8.A.1) family.</text>
</comment>
<accession>A0ABW8SI23</accession>
<evidence type="ECO:0000313" key="7">
    <source>
        <dbReference type="Proteomes" id="UP001623660"/>
    </source>
</evidence>
<evidence type="ECO:0000259" key="4">
    <source>
        <dbReference type="Pfam" id="PF25954"/>
    </source>
</evidence>
<dbReference type="PANTHER" id="PTHR30469:SF33">
    <property type="entry name" value="SLR1207 PROTEIN"/>
    <property type="match status" value="1"/>
</dbReference>
<evidence type="ECO:0000259" key="3">
    <source>
        <dbReference type="Pfam" id="PF25881"/>
    </source>
</evidence>
<evidence type="ECO:0000313" key="6">
    <source>
        <dbReference type="EMBL" id="MFL0195433.1"/>
    </source>
</evidence>
<dbReference type="Gene3D" id="2.40.50.100">
    <property type="match status" value="1"/>
</dbReference>
<sequence length="435" mass="45969">MKNIILKLKKHKGKIILLVLAVLIIFSIAHNIIKNKKTEAKNSIKNVKVIKAELTSLSTTVNYSGKLTANEEVSVSPKSSGKVKTLNVQVGSTVKSGDILFTLDSDALQAQLQQQQASIASANAGLNSANASLDKTKSSGVDQQVVQAQQAVDSAQISYNDAKTNYDRTASLYSAGAVSQQELDTAKTKLDTASVALSSAQQNLSLIQGKVGPESVEVAKAQVTQAEAQVTQAEAGLKSIQTQINDTIINSPISGIVSTVNIHPGEISPAATASITIIDSSSLIAETDVPGTMLSKIQTGQSVPIVIPSLSNKKVTGSIETISPDTNSTTQEYLIKIKIDNSEGDLKSGMFAKISLPDENKNNVITVPNEAIKVENGVSYLYAVEKNKIKKISVTTGLSNDKITEIISSRINAGASIVPEGQTFLNDGDKVKIIK</sequence>
<evidence type="ECO:0000256" key="1">
    <source>
        <dbReference type="ARBA" id="ARBA00009477"/>
    </source>
</evidence>
<dbReference type="NCBIfam" id="TIGR01730">
    <property type="entry name" value="RND_mfp"/>
    <property type="match status" value="1"/>
</dbReference>
<feature type="domain" description="YbhG-like alpha-helical hairpin" evidence="3">
    <location>
        <begin position="116"/>
        <end position="237"/>
    </location>
</feature>
<dbReference type="InterPro" id="IPR059052">
    <property type="entry name" value="HH_YbhG-like"/>
</dbReference>
<proteinExistence type="inferred from homology"/>
<name>A0ABW8SI23_9CLOT</name>
<gene>
    <name evidence="6" type="ORF">ACJDU8_07625</name>
</gene>
<dbReference type="InterPro" id="IPR058792">
    <property type="entry name" value="Beta-barrel_RND_2"/>
</dbReference>
<dbReference type="SUPFAM" id="SSF111369">
    <property type="entry name" value="HlyD-like secretion proteins"/>
    <property type="match status" value="3"/>
</dbReference>
<dbReference type="Gene3D" id="2.40.420.20">
    <property type="match status" value="1"/>
</dbReference>
<dbReference type="InterPro" id="IPR058637">
    <property type="entry name" value="YknX-like_C"/>
</dbReference>
<dbReference type="Pfam" id="PF25989">
    <property type="entry name" value="YknX_C"/>
    <property type="match status" value="1"/>
</dbReference>
<keyword evidence="7" id="KW-1185">Reference proteome</keyword>
<dbReference type="PANTHER" id="PTHR30469">
    <property type="entry name" value="MULTIDRUG RESISTANCE PROTEIN MDTA"/>
    <property type="match status" value="1"/>
</dbReference>
<keyword evidence="2" id="KW-0175">Coiled coil</keyword>
<dbReference type="RefSeq" id="WP_406791555.1">
    <property type="nucleotide sequence ID" value="NZ_JBJHZX010000009.1"/>
</dbReference>